<evidence type="ECO:0000256" key="2">
    <source>
        <dbReference type="ARBA" id="ARBA00022694"/>
    </source>
</evidence>
<dbReference type="InterPro" id="IPR020539">
    <property type="entry name" value="RNase_P_CS"/>
</dbReference>
<evidence type="ECO:0000256" key="6">
    <source>
        <dbReference type="ARBA" id="ARBA00022884"/>
    </source>
</evidence>
<dbReference type="NCBIfam" id="TIGR00188">
    <property type="entry name" value="rnpA"/>
    <property type="match status" value="1"/>
</dbReference>
<gene>
    <name evidence="7" type="ORF">UFOPK3914_01486</name>
    <name evidence="8" type="ORF">UFOPK4173_01875</name>
</gene>
<dbReference type="GO" id="GO:0042781">
    <property type="term" value="F:3'-tRNA processing endoribonuclease activity"/>
    <property type="evidence" value="ECO:0007669"/>
    <property type="project" value="TreeGrafter"/>
</dbReference>
<evidence type="ECO:0000256" key="3">
    <source>
        <dbReference type="ARBA" id="ARBA00022722"/>
    </source>
</evidence>
<keyword evidence="6" id="KW-0694">RNA-binding</keyword>
<evidence type="ECO:0000313" key="7">
    <source>
        <dbReference type="EMBL" id="CAB4988979.1"/>
    </source>
</evidence>
<keyword evidence="2" id="KW-0819">tRNA processing</keyword>
<organism evidence="8">
    <name type="scientific">freshwater metagenome</name>
    <dbReference type="NCBI Taxonomy" id="449393"/>
    <lineage>
        <taxon>unclassified sequences</taxon>
        <taxon>metagenomes</taxon>
        <taxon>ecological metagenomes</taxon>
    </lineage>
</organism>
<dbReference type="PANTHER" id="PTHR33992">
    <property type="entry name" value="RIBONUCLEASE P PROTEIN COMPONENT"/>
    <property type="match status" value="1"/>
</dbReference>
<evidence type="ECO:0000256" key="1">
    <source>
        <dbReference type="ARBA" id="ARBA00002663"/>
    </source>
</evidence>
<dbReference type="PANTHER" id="PTHR33992:SF1">
    <property type="entry name" value="RIBONUCLEASE P PROTEIN COMPONENT"/>
    <property type="match status" value="1"/>
</dbReference>
<dbReference type="Gene3D" id="3.30.230.10">
    <property type="match status" value="1"/>
</dbReference>
<evidence type="ECO:0000256" key="5">
    <source>
        <dbReference type="ARBA" id="ARBA00022801"/>
    </source>
</evidence>
<reference evidence="8" key="1">
    <citation type="submission" date="2020-05" db="EMBL/GenBank/DDBJ databases">
        <authorList>
            <person name="Chiriac C."/>
            <person name="Salcher M."/>
            <person name="Ghai R."/>
            <person name="Kavagutti S V."/>
        </authorList>
    </citation>
    <scope>NUCLEOTIDE SEQUENCE</scope>
</reference>
<dbReference type="EMBL" id="CAFBPW010000299">
    <property type="protein sequence ID" value="CAB5040791.1"/>
    <property type="molecule type" value="Genomic_DNA"/>
</dbReference>
<dbReference type="GO" id="GO:0030677">
    <property type="term" value="C:ribonuclease P complex"/>
    <property type="evidence" value="ECO:0007669"/>
    <property type="project" value="TreeGrafter"/>
</dbReference>
<accession>A0A6J7SIE7</accession>
<dbReference type="EMBL" id="CAFBOG010000156">
    <property type="protein sequence ID" value="CAB4988979.1"/>
    <property type="molecule type" value="Genomic_DNA"/>
</dbReference>
<dbReference type="GO" id="GO:0004526">
    <property type="term" value="F:ribonuclease P activity"/>
    <property type="evidence" value="ECO:0007669"/>
    <property type="project" value="InterPro"/>
</dbReference>
<keyword evidence="4" id="KW-0255">Endonuclease</keyword>
<comment type="function">
    <text evidence="1">RNaseP catalyzes the removal of the 5'-leader sequence from pre-tRNA to produce the mature 5'-terminus. It can also cleave other RNA substrates such as 4.5S RNA. The protein component plays an auxiliary but essential role in vivo by binding to the 5'-leader sequence and broadening the substrate specificity of the ribozyme.</text>
</comment>
<dbReference type="InterPro" id="IPR000100">
    <property type="entry name" value="RNase_P"/>
</dbReference>
<dbReference type="InterPro" id="IPR020568">
    <property type="entry name" value="Ribosomal_Su5_D2-typ_SF"/>
</dbReference>
<dbReference type="GO" id="GO:0000049">
    <property type="term" value="F:tRNA binding"/>
    <property type="evidence" value="ECO:0007669"/>
    <property type="project" value="InterPro"/>
</dbReference>
<dbReference type="PROSITE" id="PS00648">
    <property type="entry name" value="RIBONUCLEASE_P"/>
    <property type="match status" value="1"/>
</dbReference>
<name>A0A6J7SIE7_9ZZZZ</name>
<dbReference type="Pfam" id="PF00825">
    <property type="entry name" value="Ribonuclease_P"/>
    <property type="match status" value="1"/>
</dbReference>
<sequence length="97" mass="10776">MVRASPTGRARPALAFAISRKVGNAVVRNRLRRQIRHAAVQLEQANVFESAPYLVIVHPPAVGCSMKELSSYLQDALSKQASIGISDFRTEPDRFER</sequence>
<evidence type="ECO:0000313" key="8">
    <source>
        <dbReference type="EMBL" id="CAB5040791.1"/>
    </source>
</evidence>
<protein>
    <submittedName>
        <fullName evidence="8">Unannotated protein</fullName>
    </submittedName>
</protein>
<evidence type="ECO:0000256" key="4">
    <source>
        <dbReference type="ARBA" id="ARBA00022759"/>
    </source>
</evidence>
<proteinExistence type="predicted"/>
<dbReference type="SUPFAM" id="SSF54211">
    <property type="entry name" value="Ribosomal protein S5 domain 2-like"/>
    <property type="match status" value="1"/>
</dbReference>
<dbReference type="InterPro" id="IPR014721">
    <property type="entry name" value="Ribsml_uS5_D2-typ_fold_subgr"/>
</dbReference>
<keyword evidence="3" id="KW-0540">Nuclease</keyword>
<keyword evidence="5" id="KW-0378">Hydrolase</keyword>
<dbReference type="AlphaFoldDB" id="A0A6J7SIE7"/>